<dbReference type="AlphaFoldDB" id="A0A5B2TWK1"/>
<gene>
    <name evidence="1" type="ORF">F0361_04160</name>
</gene>
<name>A0A5B2TWK1_9FLAO</name>
<protein>
    <submittedName>
        <fullName evidence="1">Uncharacterized protein</fullName>
    </submittedName>
</protein>
<comment type="caution">
    <text evidence="1">The sequence shown here is derived from an EMBL/GenBank/DDBJ whole genome shotgun (WGS) entry which is preliminary data.</text>
</comment>
<dbReference type="EMBL" id="VUOE01000001">
    <property type="protein sequence ID" value="KAA2218827.1"/>
    <property type="molecule type" value="Genomic_DNA"/>
</dbReference>
<dbReference type="PROSITE" id="PS50007">
    <property type="entry name" value="PIPLC_X_DOMAIN"/>
    <property type="match status" value="1"/>
</dbReference>
<dbReference type="GO" id="GO:0008081">
    <property type="term" value="F:phosphoric diester hydrolase activity"/>
    <property type="evidence" value="ECO:0007669"/>
    <property type="project" value="InterPro"/>
</dbReference>
<dbReference type="Proteomes" id="UP000323188">
    <property type="component" value="Unassembled WGS sequence"/>
</dbReference>
<reference evidence="1 2" key="1">
    <citation type="submission" date="2019-09" db="EMBL/GenBank/DDBJ databases">
        <authorList>
            <person name="Khan S.A."/>
            <person name="Jeon C.O."/>
            <person name="Chun B.H."/>
            <person name="Jeong S.E."/>
        </authorList>
    </citation>
    <scope>NUCLEOTIDE SEQUENCE [LARGE SCALE GENOMIC DNA]</scope>
    <source>
        <strain evidence="1 2">KCTC 42508</strain>
    </source>
</reference>
<dbReference type="InterPro" id="IPR032075">
    <property type="entry name" value="PI-PLC-C1"/>
</dbReference>
<evidence type="ECO:0000313" key="1">
    <source>
        <dbReference type="EMBL" id="KAA2218827.1"/>
    </source>
</evidence>
<dbReference type="GO" id="GO:0006629">
    <property type="term" value="P:lipid metabolic process"/>
    <property type="evidence" value="ECO:0007669"/>
    <property type="project" value="InterPro"/>
</dbReference>
<dbReference type="InterPro" id="IPR017946">
    <property type="entry name" value="PLC-like_Pdiesterase_TIM-brl"/>
</dbReference>
<dbReference type="Gene3D" id="3.20.20.190">
    <property type="entry name" value="Phosphatidylinositol (PI) phosphodiesterase"/>
    <property type="match status" value="1"/>
</dbReference>
<evidence type="ECO:0000313" key="2">
    <source>
        <dbReference type="Proteomes" id="UP000323188"/>
    </source>
</evidence>
<sequence length="358" mass="40977">MKMHKQIQVFMILILPVFCLSQEYGKGNVRLNDIQVIGSHNSYKIGIEKPLWEYLFQLDSSMAKSLQYEHIPLTQQLDLGLRNLELDVFHDPQGGDYSNPKGLDIVELSGEKFLPFDREKKLNKPGLKVFHVQDIDFRSHQLLFQEALQELLAWSNKNPEHTPIFITLNTKDGIIPQLKDPLVFDADAFENLDKEIKTVLPNEKLITPDLVKGDEESLKEAILGDGWPSLDEVKGRFLFVLDEGDNKSDLYLKKFPLLKDAVLFINKPEGSPEAAFMIVNDPVGNFDKIRNLVSKGFIVRTRADSGTVEARNNDYTRFEKAKASGAQIITTDYYLPSKFFESRYKVDFGMGKFERIKE</sequence>
<proteinExistence type="predicted"/>
<dbReference type="Pfam" id="PF16670">
    <property type="entry name" value="PI-PLC-C1"/>
    <property type="match status" value="1"/>
</dbReference>
<dbReference type="SUPFAM" id="SSF51695">
    <property type="entry name" value="PLC-like phosphodiesterases"/>
    <property type="match status" value="1"/>
</dbReference>
<organism evidence="1 2">
    <name type="scientific">Maribacter flavus</name>
    <dbReference type="NCBI Taxonomy" id="1658664"/>
    <lineage>
        <taxon>Bacteria</taxon>
        <taxon>Pseudomonadati</taxon>
        <taxon>Bacteroidota</taxon>
        <taxon>Flavobacteriia</taxon>
        <taxon>Flavobacteriales</taxon>
        <taxon>Flavobacteriaceae</taxon>
        <taxon>Maribacter</taxon>
    </lineage>
</organism>
<accession>A0A5B2TWK1</accession>
<dbReference type="CDD" id="cd08589">
    <property type="entry name" value="PI-PLCc_SaPLC1_like"/>
    <property type="match status" value="1"/>
</dbReference>